<keyword evidence="14" id="KW-1185">Reference proteome</keyword>
<name>F6TDA9_ORNAN</name>
<feature type="compositionally biased region" description="Polar residues" evidence="11">
    <location>
        <begin position="822"/>
        <end position="838"/>
    </location>
</feature>
<dbReference type="GeneTree" id="ENSGT00890000139482"/>
<dbReference type="InterPro" id="IPR037978">
    <property type="entry name" value="TDRD7_LOTUS_3"/>
</dbReference>
<dbReference type="Gene3D" id="2.30.30.140">
    <property type="match status" value="2"/>
</dbReference>
<evidence type="ECO:0000256" key="8">
    <source>
        <dbReference type="ARBA" id="ARBA00022884"/>
    </source>
</evidence>
<feature type="domain" description="HTH OST-type" evidence="12">
    <location>
        <begin position="217"/>
        <end position="287"/>
    </location>
</feature>
<feature type="region of interest" description="Disordered" evidence="11">
    <location>
        <begin position="290"/>
        <end position="318"/>
    </location>
</feature>
<dbReference type="STRING" id="9258.ENSOANP00000028503"/>
<dbReference type="SUPFAM" id="SSF63748">
    <property type="entry name" value="Tudor/PWWP/MBT"/>
    <property type="match status" value="3"/>
</dbReference>
<dbReference type="Gene3D" id="3.30.420.610">
    <property type="entry name" value="LOTUS domain-like"/>
    <property type="match status" value="3"/>
</dbReference>
<evidence type="ECO:0000313" key="13">
    <source>
        <dbReference type="Ensembl" id="ENSOANP00000028503.2"/>
    </source>
</evidence>
<keyword evidence="8" id="KW-0694">RNA-binding</keyword>
<dbReference type="InterPro" id="IPR050621">
    <property type="entry name" value="Tudor_domain_containing"/>
</dbReference>
<dbReference type="PANTHER" id="PTHR22948">
    <property type="entry name" value="TUDOR DOMAIN CONTAINING PROTEIN"/>
    <property type="match status" value="1"/>
</dbReference>
<keyword evidence="4" id="KW-0963">Cytoplasm</keyword>
<reference evidence="13" key="3">
    <citation type="submission" date="2025-09" db="UniProtKB">
        <authorList>
            <consortium name="Ensembl"/>
        </authorList>
    </citation>
    <scope>IDENTIFICATION</scope>
    <source>
        <strain evidence="13">Glennie</strain>
    </source>
</reference>
<reference evidence="13" key="2">
    <citation type="submission" date="2025-08" db="UniProtKB">
        <authorList>
            <consortium name="Ensembl"/>
        </authorList>
    </citation>
    <scope>IDENTIFICATION</scope>
    <source>
        <strain evidence="13">Glennie</strain>
    </source>
</reference>
<organism evidence="13 14">
    <name type="scientific">Ornithorhynchus anatinus</name>
    <name type="common">Duckbill platypus</name>
    <dbReference type="NCBI Taxonomy" id="9258"/>
    <lineage>
        <taxon>Eukaryota</taxon>
        <taxon>Metazoa</taxon>
        <taxon>Chordata</taxon>
        <taxon>Craniata</taxon>
        <taxon>Vertebrata</taxon>
        <taxon>Euteleostomi</taxon>
        <taxon>Mammalia</taxon>
        <taxon>Monotremata</taxon>
        <taxon>Ornithorhynchidae</taxon>
        <taxon>Ornithorhynchus</taxon>
    </lineage>
</organism>
<dbReference type="GO" id="GO:0034587">
    <property type="term" value="P:piRNA processing"/>
    <property type="evidence" value="ECO:0000318"/>
    <property type="project" value="GO_Central"/>
</dbReference>
<feature type="domain" description="HTH OST-type" evidence="12">
    <location>
        <begin position="318"/>
        <end position="386"/>
    </location>
</feature>
<feature type="region of interest" description="Disordered" evidence="11">
    <location>
        <begin position="822"/>
        <end position="851"/>
    </location>
</feature>
<evidence type="ECO:0000256" key="7">
    <source>
        <dbReference type="ARBA" id="ARBA00022871"/>
    </source>
</evidence>
<dbReference type="InterPro" id="IPR025605">
    <property type="entry name" value="OST-HTH/LOTUS_dom"/>
</dbReference>
<dbReference type="Ensembl" id="ENSOANT00000032299.2">
    <property type="protein sequence ID" value="ENSOANP00000028503.2"/>
    <property type="gene ID" value="ENSOANG00000022332.2"/>
</dbReference>
<evidence type="ECO:0000256" key="10">
    <source>
        <dbReference type="ARBA" id="ARBA00025868"/>
    </source>
</evidence>
<dbReference type="HOGENOM" id="CLU_658155_0_0_1"/>
<dbReference type="GO" id="GO:0043186">
    <property type="term" value="C:P granule"/>
    <property type="evidence" value="ECO:0000318"/>
    <property type="project" value="GO_Central"/>
</dbReference>
<dbReference type="PROSITE" id="PS51644">
    <property type="entry name" value="HTH_OST"/>
    <property type="match status" value="3"/>
</dbReference>
<reference evidence="13 14" key="1">
    <citation type="journal article" date="2008" name="Nature">
        <title>Genome analysis of the platypus reveals unique signatures of evolution.</title>
        <authorList>
            <person name="Warren W.C."/>
            <person name="Hillier L.W."/>
            <person name="Marshall Graves J.A."/>
            <person name="Birney E."/>
            <person name="Ponting C.P."/>
            <person name="Grutzner F."/>
            <person name="Belov K."/>
            <person name="Miller W."/>
            <person name="Clarke L."/>
            <person name="Chinwalla A.T."/>
            <person name="Yang S.P."/>
            <person name="Heger A."/>
            <person name="Locke D.P."/>
            <person name="Miethke P."/>
            <person name="Waters P.D."/>
            <person name="Veyrunes F."/>
            <person name="Fulton L."/>
            <person name="Fulton B."/>
            <person name="Graves T."/>
            <person name="Wallis J."/>
            <person name="Puente X.S."/>
            <person name="Lopez-Otin C."/>
            <person name="Ordonez G.R."/>
            <person name="Eichler E.E."/>
            <person name="Chen L."/>
            <person name="Cheng Z."/>
            <person name="Deakin J.E."/>
            <person name="Alsop A."/>
            <person name="Thompson K."/>
            <person name="Kirby P."/>
            <person name="Papenfuss A.T."/>
            <person name="Wakefield M.J."/>
            <person name="Olender T."/>
            <person name="Lancet D."/>
            <person name="Huttley G.A."/>
            <person name="Smit A.F."/>
            <person name="Pask A."/>
            <person name="Temple-Smith P."/>
            <person name="Batzer M.A."/>
            <person name="Walker J.A."/>
            <person name="Konkel M.K."/>
            <person name="Harris R.S."/>
            <person name="Whittington C.M."/>
            <person name="Wong E.S."/>
            <person name="Gemmell N.J."/>
            <person name="Buschiazzo E."/>
            <person name="Vargas Jentzsch I.M."/>
            <person name="Merkel A."/>
            <person name="Schmitz J."/>
            <person name="Zemann A."/>
            <person name="Churakov G."/>
            <person name="Kriegs J.O."/>
            <person name="Brosius J."/>
            <person name="Murchison E.P."/>
            <person name="Sachidanandam R."/>
            <person name="Smith C."/>
            <person name="Hannon G.J."/>
            <person name="Tsend-Ayush E."/>
            <person name="McMillan D."/>
            <person name="Attenborough R."/>
            <person name="Rens W."/>
            <person name="Ferguson-Smith M."/>
            <person name="Lefevre C.M."/>
            <person name="Sharp J.A."/>
            <person name="Nicholas K.R."/>
            <person name="Ray D.A."/>
            <person name="Kube M."/>
            <person name="Reinhardt R."/>
            <person name="Pringle T.H."/>
            <person name="Taylor J."/>
            <person name="Jones R.C."/>
            <person name="Nixon B."/>
            <person name="Dacheux J.L."/>
            <person name="Niwa H."/>
            <person name="Sekita Y."/>
            <person name="Huang X."/>
            <person name="Stark A."/>
            <person name="Kheradpour P."/>
            <person name="Kellis M."/>
            <person name="Flicek P."/>
            <person name="Chen Y."/>
            <person name="Webber C."/>
            <person name="Hardison R."/>
            <person name="Nelson J."/>
            <person name="Hallsworth-Pepin K."/>
            <person name="Delehaunty K."/>
            <person name="Markovic C."/>
            <person name="Minx P."/>
            <person name="Feng Y."/>
            <person name="Kremitzki C."/>
            <person name="Mitreva M."/>
            <person name="Glasscock J."/>
            <person name="Wylie T."/>
            <person name="Wohldmann P."/>
            <person name="Thiru P."/>
            <person name="Nhan M.N."/>
            <person name="Pohl C.S."/>
            <person name="Smith S.M."/>
            <person name="Hou S."/>
            <person name="Nefedov M."/>
            <person name="de Jong P.J."/>
            <person name="Renfree M.B."/>
            <person name="Mardis E.R."/>
            <person name="Wilson R.K."/>
        </authorList>
    </citation>
    <scope>NUCLEOTIDE SEQUENCE [LARGE SCALE GENOMIC DNA]</scope>
    <source>
        <strain evidence="13 14">Glennie</strain>
    </source>
</reference>
<dbReference type="OMA" id="LYQLENW"/>
<accession>F6TDA9</accession>
<dbReference type="Pfam" id="PF00567">
    <property type="entry name" value="TUDOR"/>
    <property type="match status" value="3"/>
</dbReference>
<dbReference type="SMART" id="SM00333">
    <property type="entry name" value="TUDOR"/>
    <property type="match status" value="3"/>
</dbReference>
<evidence type="ECO:0000256" key="1">
    <source>
        <dbReference type="ARBA" id="ARBA00004496"/>
    </source>
</evidence>
<dbReference type="FunCoup" id="F6TDA9">
    <property type="interactions" value="461"/>
</dbReference>
<dbReference type="CDD" id="cd09974">
    <property type="entry name" value="LOTUS_3_TDRD7"/>
    <property type="match status" value="1"/>
</dbReference>
<dbReference type="AlphaFoldDB" id="F6TDA9"/>
<dbReference type="InterPro" id="IPR035437">
    <property type="entry name" value="SNase_OB-fold_sf"/>
</dbReference>
<dbReference type="GO" id="GO:0002089">
    <property type="term" value="P:lens morphogenesis in camera-type eye"/>
    <property type="evidence" value="ECO:0000318"/>
    <property type="project" value="GO_Central"/>
</dbReference>
<sequence>MSEADRTAKMLRAVLQSNKNGVALPLLQSEYKSLTGEWIPFNQLGYPTLEEYLKSIPSVVKLTVSSGETICIAMTCKETEDIAQLVARQRDSKKKTGQNDKYQKKIKEPAALFMPRGEPKKSLRKPEFYGEAEKYYRKSGLKEKNRFGISPYMAPPVFGHEDAKCYSVQSNVYMFQHNRKSMVNKTFLNYHFLCFKGTIRENVFEGTLLPPGSSMYKIDEVQYRIKELLSMHSNGILLTGIPQLYKEYYKEELNKDVLQHMLHWHHICKVENRKYGGQNNIFIHPAEKIPQWKGGRDPERPVHPQTSSPKPNDHPSALEDDFKEKVAQLLAKYSNGVWASSLPEMYEEAYKVKFPEHALQSLNSLTDICIVDCTTGNPQKAVLHYKAIKTSQDTQSASLTLENSSNTMVVKRTQQGRMGHMVSKNIPVPPLVIPTDSCSPVLVVKLNNTNEVLIRYIGKNYSASQELMENEMQEFYGKNKIKSMPHLQNGQLVAVNTKHDKYLRAQITSIHNFRVKIYYVDFGFADTIDKCQIYILHPKFYSLAFQAARCKLAGLEHFSNHPALLKMFESQICGKIVVAEILENVDIPPVVLYDTSGEEDVNINALCLKELYDKTLKYPLKENLTYENVRVTNINADGILFLQVPCQGLSKLNTIMNKLEIHLKDEVGFQFTHVICQMSASEKLIKPVKITNTHKTQAVDVHFLDTGKVASVLVTDLRDIPELFVRELIQIPPQALKCCLSDIKLTNKMWTEEAVTWLKEMVLDRPDIRIKVMKLDEPKGIIHIYLFVSKLSVKFQGSIKCQVIAEDIWKHQCDSSLGVTSSENIAKNDQSDNSTKSGLASRPNLPDPVIMPVSNPQMKSSAVHLPPCISLPKPGEYVDIFISVACHPGHFVIQLLKEVPKLKALMEEMIQFYSKTGEISIQFEQGALYAAQVRNKWYRVILKRYMKNELISVYELDYGKHELVSIRKVQPLINKFRELPFQAITAQLAGVKHDKWTEETSVLFRCHVENKSMSALVEVSDESKTSLEQKLVVFLIERSQSGDEIWIHDLMLESDRETKKARKP</sequence>
<dbReference type="PANTHER" id="PTHR22948:SF14">
    <property type="entry name" value="TUDOR DOMAIN-CONTAINING PROTEIN 7"/>
    <property type="match status" value="1"/>
</dbReference>
<keyword evidence="7" id="KW-0744">Spermatogenesis</keyword>
<evidence type="ECO:0000256" key="9">
    <source>
        <dbReference type="ARBA" id="ARBA00025023"/>
    </source>
</evidence>
<dbReference type="InterPro" id="IPR002999">
    <property type="entry name" value="Tudor"/>
</dbReference>
<dbReference type="GO" id="GO:0007283">
    <property type="term" value="P:spermatogenesis"/>
    <property type="evidence" value="ECO:0000318"/>
    <property type="project" value="GO_Central"/>
</dbReference>
<evidence type="ECO:0000256" key="5">
    <source>
        <dbReference type="ARBA" id="ARBA00022737"/>
    </source>
</evidence>
<evidence type="ECO:0000313" key="14">
    <source>
        <dbReference type="Proteomes" id="UP000002279"/>
    </source>
</evidence>
<comment type="function">
    <text evidence="9">Component of specific cytoplasmic RNA granules involved in post-transcriptional regulation of specific genes: probably acts by binding to specific mRNAs and regulating their translation. Required for lens transparency during lens development, by regulating translation of genes such as CRYBB3 and HSPB1 in the developing lens. Also required during spermatogenesis.</text>
</comment>
<evidence type="ECO:0000256" key="11">
    <source>
        <dbReference type="SAM" id="MobiDB-lite"/>
    </source>
</evidence>
<proteinExistence type="inferred from homology"/>
<keyword evidence="5" id="KW-0677">Repeat</keyword>
<dbReference type="GO" id="GO:0030719">
    <property type="term" value="P:P granule organization"/>
    <property type="evidence" value="ECO:0000318"/>
    <property type="project" value="GO_Central"/>
</dbReference>
<dbReference type="eggNOG" id="KOG2039">
    <property type="taxonomic scope" value="Eukaryota"/>
</dbReference>
<dbReference type="Gene3D" id="2.40.50.90">
    <property type="match status" value="3"/>
</dbReference>
<dbReference type="GO" id="GO:0003723">
    <property type="term" value="F:RNA binding"/>
    <property type="evidence" value="ECO:0007669"/>
    <property type="project" value="UniProtKB-KW"/>
</dbReference>
<dbReference type="Proteomes" id="UP000002279">
    <property type="component" value="Chromosome X5"/>
</dbReference>
<comment type="subunit">
    <text evidence="10">Found in a mRNP complex, at least composed of TDRD1, TDRD6, TDRD7 and DDX4. Found in a complex containing CABLES1, CDK16 and CDK17. Interacts with CABLES1, CDK17 and PIWIL1.</text>
</comment>
<protein>
    <recommendedName>
        <fullName evidence="3">Tudor domain-containing protein 7</fullName>
    </recommendedName>
</protein>
<evidence type="ECO:0000256" key="6">
    <source>
        <dbReference type="ARBA" id="ARBA00022782"/>
    </source>
</evidence>
<dbReference type="InterPro" id="IPR041966">
    <property type="entry name" value="LOTUS-like"/>
</dbReference>
<evidence type="ECO:0000256" key="2">
    <source>
        <dbReference type="ARBA" id="ARBA00007740"/>
    </source>
</evidence>
<dbReference type="Pfam" id="PF12872">
    <property type="entry name" value="OST-HTH"/>
    <property type="match status" value="1"/>
</dbReference>
<dbReference type="GO" id="GO:0070306">
    <property type="term" value="P:lens fiber cell differentiation"/>
    <property type="evidence" value="ECO:0000318"/>
    <property type="project" value="GO_Central"/>
</dbReference>
<keyword evidence="6" id="KW-0221">Differentiation</keyword>
<evidence type="ECO:0000256" key="4">
    <source>
        <dbReference type="ARBA" id="ARBA00022490"/>
    </source>
</evidence>
<evidence type="ECO:0000259" key="12">
    <source>
        <dbReference type="PROSITE" id="PS51644"/>
    </source>
</evidence>
<comment type="subcellular location">
    <subcellularLocation>
        <location evidence="1">Cytoplasm</location>
    </subcellularLocation>
</comment>
<dbReference type="Bgee" id="ENSOANG00000022332">
    <property type="expression patterns" value="Expressed in testis"/>
</dbReference>
<comment type="similarity">
    <text evidence="2">Belongs to the TDRD7 family.</text>
</comment>
<evidence type="ECO:0000256" key="3">
    <source>
        <dbReference type="ARBA" id="ARBA00013425"/>
    </source>
</evidence>
<dbReference type="InParanoid" id="F6TDA9"/>
<feature type="domain" description="HTH OST-type" evidence="12">
    <location>
        <begin position="3"/>
        <end position="76"/>
    </location>
</feature>